<comment type="caution">
    <text evidence="1">The sequence shown here is derived from an EMBL/GenBank/DDBJ whole genome shotgun (WGS) entry which is preliminary data.</text>
</comment>
<evidence type="ECO:0000313" key="1">
    <source>
        <dbReference type="EMBL" id="PIR86707.1"/>
    </source>
</evidence>
<proteinExistence type="predicted"/>
<gene>
    <name evidence="1" type="ORF">COU11_04320</name>
</gene>
<reference evidence="2" key="1">
    <citation type="submission" date="2017-09" db="EMBL/GenBank/DDBJ databases">
        <title>Depth-based differentiation of microbial function through sediment-hosted aquifers and enrichment of novel symbionts in the deep terrestrial subsurface.</title>
        <authorList>
            <person name="Probst A.J."/>
            <person name="Ladd B."/>
            <person name="Jarett J.K."/>
            <person name="Geller-Mcgrath D.E."/>
            <person name="Sieber C.M.K."/>
            <person name="Emerson J.B."/>
            <person name="Anantharaman K."/>
            <person name="Thomas B.C."/>
            <person name="Malmstrom R."/>
            <person name="Stieglmeier M."/>
            <person name="Klingl A."/>
            <person name="Woyke T."/>
            <person name="Ryan C.M."/>
            <person name="Banfield J.F."/>
        </authorList>
    </citation>
    <scope>NUCLEOTIDE SEQUENCE [LARGE SCALE GENOMIC DNA]</scope>
</reference>
<sequence length="414" mass="48392">MTEAEKNFATILGVEPTLLSELNKAMADRIGRGDVLEKLWEKNVGLMEYVLDSFKVKDPDAESVSFLLRQAISTQEKELYDFLEIIKGENEFEKAATLAREIAQIGKGYFLKKECAAEILRKRPPQNLLQFLGYKSVDELLEKQDVTESFSALRFVETDEWMHDTFEQAYSGFTSNDFEERDVEVRVLGPQWHEVAQKFVAKKHHNVSHLKEFGVIFLNPIKEDIPGKFLRDFALLLHYFHEIEFYSKLFRHYTERADFNERFKSLLRGDVPEATTVTPGQWLIVQRYLAKEDPEDPRLFLPRINPESLHWMRGERDLTLFRPKARNKDLNIWHNLDWVGGIFKDGKDTVVSFDLEDNAMSLVSFMEGKRQSFNYHQREALWTKIFIEYAGGEDKTEQLLIENFEKGTITFGIH</sequence>
<dbReference type="AlphaFoldDB" id="A0A2H0UJY1"/>
<dbReference type="Proteomes" id="UP000229526">
    <property type="component" value="Unassembled WGS sequence"/>
</dbReference>
<organism evidence="1 2">
    <name type="scientific">Candidatus Harrisonbacteria bacterium CG10_big_fil_rev_8_21_14_0_10_49_15</name>
    <dbReference type="NCBI Taxonomy" id="1974587"/>
    <lineage>
        <taxon>Bacteria</taxon>
        <taxon>Candidatus Harrisoniibacteriota</taxon>
    </lineage>
</organism>
<dbReference type="EMBL" id="PFBD01000028">
    <property type="protein sequence ID" value="PIR86707.1"/>
    <property type="molecule type" value="Genomic_DNA"/>
</dbReference>
<protein>
    <submittedName>
        <fullName evidence="1">Uncharacterized protein</fullName>
    </submittedName>
</protein>
<name>A0A2H0UJY1_9BACT</name>
<evidence type="ECO:0000313" key="2">
    <source>
        <dbReference type="Proteomes" id="UP000229526"/>
    </source>
</evidence>
<accession>A0A2H0UJY1</accession>